<proteinExistence type="predicted"/>
<gene>
    <name evidence="1" type="ORF">ENV54_05955</name>
</gene>
<organism evidence="1">
    <name type="scientific">Desulfomonile tiedjei</name>
    <dbReference type="NCBI Taxonomy" id="2358"/>
    <lineage>
        <taxon>Bacteria</taxon>
        <taxon>Pseudomonadati</taxon>
        <taxon>Thermodesulfobacteriota</taxon>
        <taxon>Desulfomonilia</taxon>
        <taxon>Desulfomonilales</taxon>
        <taxon>Desulfomonilaceae</taxon>
        <taxon>Desulfomonile</taxon>
    </lineage>
</organism>
<dbReference type="SUPFAM" id="SSF53146">
    <property type="entry name" value="Nitrogenase accessory factor-like"/>
    <property type="match status" value="1"/>
</dbReference>
<dbReference type="EMBL" id="DTGT01000185">
    <property type="protein sequence ID" value="HGH60827.1"/>
    <property type="molecule type" value="Genomic_DNA"/>
</dbReference>
<reference evidence="1" key="1">
    <citation type="journal article" date="2020" name="mSystems">
        <title>Genome- and Community-Level Interaction Insights into Carbon Utilization and Element Cycling Functions of Hydrothermarchaeota in Hydrothermal Sediment.</title>
        <authorList>
            <person name="Zhou Z."/>
            <person name="Liu Y."/>
            <person name="Xu W."/>
            <person name="Pan J."/>
            <person name="Luo Z.H."/>
            <person name="Li M."/>
        </authorList>
    </citation>
    <scope>NUCLEOTIDE SEQUENCE [LARGE SCALE GENOMIC DNA]</scope>
    <source>
        <strain evidence="1">SpSt-769</strain>
    </source>
</reference>
<dbReference type="AlphaFoldDB" id="A0A7C4ARW2"/>
<name>A0A7C4ARW2_9BACT</name>
<evidence type="ECO:0000313" key="1">
    <source>
        <dbReference type="EMBL" id="HGH60827.1"/>
    </source>
</evidence>
<sequence length="148" mass="16685">MRIAVSEYQGRIAPVFDTCRRVLIFLHTAEGDSEVGSEDWSSLARHLRPDRLVQLSIETVLCGGISCWMNDQITARGLTLIPWLSGNVQEILMAYRNGAIFAPEYAMPGWTGCRARAFRATSPNALGRGRFRVRKGEKRCLDSMERDH</sequence>
<comment type="caution">
    <text evidence="1">The sequence shown here is derived from an EMBL/GenBank/DDBJ whole genome shotgun (WGS) entry which is preliminary data.</text>
</comment>
<dbReference type="InterPro" id="IPR036105">
    <property type="entry name" value="DiNase_FeMo-co_biosyn_sf"/>
</dbReference>
<dbReference type="Gene3D" id="3.30.420.130">
    <property type="entry name" value="Dinitrogenase iron-molybdenum cofactor biosynthesis domain"/>
    <property type="match status" value="1"/>
</dbReference>
<accession>A0A7C4ARW2</accession>
<evidence type="ECO:0008006" key="2">
    <source>
        <dbReference type="Google" id="ProtNLM"/>
    </source>
</evidence>
<protein>
    <recommendedName>
        <fullName evidence="2">Dinitrogenase iron-molybdenum cofactor biosynthesis domain-containing protein</fullName>
    </recommendedName>
</protein>